<reference evidence="2 3" key="1">
    <citation type="submission" date="2019-09" db="EMBL/GenBank/DDBJ databases">
        <title>Bifidobacterium canis sp. nov., isolated from the digestive tract of German Shepherd dog puppy.</title>
        <authorList>
            <person name="Bunesova V."/>
        </authorList>
    </citation>
    <scope>NUCLEOTIDE SEQUENCE [LARGE SCALE GENOMIC DNA]</scope>
    <source>
        <strain evidence="2 3">GSD1FS</strain>
    </source>
</reference>
<proteinExistence type="predicted"/>
<feature type="compositionally biased region" description="Basic and acidic residues" evidence="1">
    <location>
        <begin position="212"/>
        <end position="224"/>
    </location>
</feature>
<dbReference type="InterPro" id="IPR025503">
    <property type="entry name" value="DUF4391"/>
</dbReference>
<gene>
    <name evidence="2" type="ORF">GSD1FS_1153</name>
</gene>
<comment type="caution">
    <text evidence="2">The sequence shown here is derived from an EMBL/GenBank/DDBJ whole genome shotgun (WGS) entry which is preliminary data.</text>
</comment>
<dbReference type="Pfam" id="PF14335">
    <property type="entry name" value="DUF4391"/>
    <property type="match status" value="1"/>
</dbReference>
<feature type="compositionally biased region" description="Polar residues" evidence="1">
    <location>
        <begin position="232"/>
        <end position="243"/>
    </location>
</feature>
<dbReference type="AlphaFoldDB" id="A0A7K1J5S9"/>
<feature type="region of interest" description="Disordered" evidence="1">
    <location>
        <begin position="212"/>
        <end position="243"/>
    </location>
</feature>
<accession>A0A7K1J5S9</accession>
<name>A0A7K1J5S9_9BIFI</name>
<keyword evidence="3" id="KW-1185">Reference proteome</keyword>
<evidence type="ECO:0000313" key="3">
    <source>
        <dbReference type="Proteomes" id="UP000487882"/>
    </source>
</evidence>
<dbReference type="EMBL" id="WNLP01000005">
    <property type="protein sequence ID" value="MUH59810.1"/>
    <property type="molecule type" value="Genomic_DNA"/>
</dbReference>
<dbReference type="Proteomes" id="UP000487882">
    <property type="component" value="Unassembled WGS sequence"/>
</dbReference>
<evidence type="ECO:0000313" key="2">
    <source>
        <dbReference type="EMBL" id="MUH59810.1"/>
    </source>
</evidence>
<evidence type="ECO:0000256" key="1">
    <source>
        <dbReference type="SAM" id="MobiDB-lite"/>
    </source>
</evidence>
<sequence>MTGEAHCGSVSALTLGLPRSCAIPEAKGTLPKGLFARTPLSAKTKQHLAHAIDSITMLALLRPANTGVTLGKRVPEILVMGLRLADGTHDVPADIVELIDAQRKSGIVFVCVRTAEFEGTTREESCFVIRRPMSARAGHAPTFLQFCSDWIPAGEATLEIGGTTTDELWDCLCSQVIFGTADYMDLDVRIVRAGEITVLRAQIAKLEAAHQRAKTQDQRNEAHAKLRKARQQLESLEQMGSND</sequence>
<dbReference type="RefSeq" id="WP_155588749.1">
    <property type="nucleotide sequence ID" value="NZ_WNLP01000005.1"/>
</dbReference>
<protein>
    <recommendedName>
        <fullName evidence="4">Tmp1</fullName>
    </recommendedName>
</protein>
<evidence type="ECO:0008006" key="4">
    <source>
        <dbReference type="Google" id="ProtNLM"/>
    </source>
</evidence>
<organism evidence="2 3">
    <name type="scientific">Bifidobacterium canis</name>
    <dbReference type="NCBI Taxonomy" id="2610880"/>
    <lineage>
        <taxon>Bacteria</taxon>
        <taxon>Bacillati</taxon>
        <taxon>Actinomycetota</taxon>
        <taxon>Actinomycetes</taxon>
        <taxon>Bifidobacteriales</taxon>
        <taxon>Bifidobacteriaceae</taxon>
        <taxon>Bifidobacterium</taxon>
    </lineage>
</organism>